<geneLocation type="plasmid" evidence="2 3">
    <name>pZMOB02</name>
</geneLocation>
<dbReference type="InterPro" id="IPR050678">
    <property type="entry name" value="DNA_Partitioning_ATPase"/>
</dbReference>
<dbReference type="RefSeq" id="WP_014466448.1">
    <property type="nucleotide sequence ID" value="NC_017183.1"/>
</dbReference>
<dbReference type="InterPro" id="IPR048089">
    <property type="entry name" value="McdA"/>
</dbReference>
<dbReference type="PANTHER" id="PTHR13696:SF96">
    <property type="entry name" value="COBQ_COBB_MIND_PARA NUCLEOTIDE BINDING DOMAIN-CONTAINING PROTEIN"/>
    <property type="match status" value="1"/>
</dbReference>
<keyword evidence="2" id="KW-0614">Plasmid</keyword>
<dbReference type="Proteomes" id="UP000001494">
    <property type="component" value="Plasmid pZMOB02"/>
</dbReference>
<accession>A0A0H3G430</accession>
<dbReference type="KEGG" id="zmm:Zmob_1791"/>
<dbReference type="InterPro" id="IPR027417">
    <property type="entry name" value="P-loop_NTPase"/>
</dbReference>
<dbReference type="AlphaFoldDB" id="A0A0H3G430"/>
<gene>
    <name evidence="2" type="ordered locus">Zmob_1791</name>
</gene>
<feature type="domain" description="CobQ/CobB/MinD/ParA nucleotide binding" evidence="1">
    <location>
        <begin position="4"/>
        <end position="77"/>
    </location>
</feature>
<dbReference type="PIRSF" id="PIRSF009320">
    <property type="entry name" value="Nuc_binding_HP_1000"/>
    <property type="match status" value="1"/>
</dbReference>
<dbReference type="EMBL" id="CP002852">
    <property type="protein sequence ID" value="AEH63589.1"/>
    <property type="molecule type" value="Genomic_DNA"/>
</dbReference>
<reference evidence="2 3" key="1">
    <citation type="journal article" date="2011" name="J. Bacteriol.">
        <title>Genome sequence of the ethanol-producing Zymomonas mobilis subsp. mobilis lectotype strain ATCC 10988.</title>
        <authorList>
            <person name="Pappas K.M."/>
            <person name="Kouvelis V.N."/>
            <person name="Saunders E."/>
            <person name="Brettin T.S."/>
            <person name="Bruce D."/>
            <person name="Detter C."/>
            <person name="Balakireva M."/>
            <person name="Han C.S."/>
            <person name="Savvakis G."/>
            <person name="Kyrpides N.C."/>
            <person name="Typas M.A."/>
        </authorList>
    </citation>
    <scope>NUCLEOTIDE SEQUENCE [LARGE SCALE GENOMIC DNA]</scope>
    <source>
        <strain evidence="3">ATCC 10988 / DSM 424 / CCUG 17860 / LMG 404 / NCIMB 8938 / NRRL B-806 / ZM1</strain>
        <plasmid evidence="2">pZMOB02</plasmid>
    </source>
</reference>
<dbReference type="OrthoDB" id="9804460at2"/>
<dbReference type="InterPro" id="IPR002586">
    <property type="entry name" value="CobQ/CobB/MinD/ParA_Nub-bd_dom"/>
</dbReference>
<dbReference type="HOGENOM" id="CLU_037612_5_3_5"/>
<dbReference type="Pfam" id="PF01656">
    <property type="entry name" value="CbiA"/>
    <property type="match status" value="1"/>
</dbReference>
<dbReference type="NCBIfam" id="NF041546">
    <property type="entry name" value="ParA_partition"/>
    <property type="match status" value="1"/>
</dbReference>
<evidence type="ECO:0000313" key="3">
    <source>
        <dbReference type="Proteomes" id="UP000001494"/>
    </source>
</evidence>
<dbReference type="PANTHER" id="PTHR13696">
    <property type="entry name" value="P-LOOP CONTAINING NUCLEOSIDE TRIPHOSPHATE HYDROLASE"/>
    <property type="match status" value="1"/>
</dbReference>
<sequence length="207" mass="22132">MHVITFLSQKGGSGKTTLSVHTAVAAEAVGKKVCIIDADPQESATTWGMSREKPTPIVATAQASDLDAALSAAEAEGIDLAIIDAPPHAAPTASQIARRSDFILVPIRPSAFDLAAVPAIMDIIRASKSRGAFILSACPFRAPEIEETRLALESYNLPIFPSEIVDRRAFARAVTTGCAVTEFESNGKAAEEIHHLWTWINNTLERI</sequence>
<evidence type="ECO:0000313" key="2">
    <source>
        <dbReference type="EMBL" id="AEH63589.1"/>
    </source>
</evidence>
<proteinExistence type="predicted"/>
<organism evidence="2 3">
    <name type="scientific">Zymomonas mobilis subsp. mobilis (strain ATCC 10988 / DSM 424 / LMG 404 / NCIMB 8938 / NRRL B-806 / ZM1)</name>
    <dbReference type="NCBI Taxonomy" id="555217"/>
    <lineage>
        <taxon>Bacteria</taxon>
        <taxon>Pseudomonadati</taxon>
        <taxon>Pseudomonadota</taxon>
        <taxon>Alphaproteobacteria</taxon>
        <taxon>Sphingomonadales</taxon>
        <taxon>Zymomonadaceae</taxon>
        <taxon>Zymomonas</taxon>
    </lineage>
</organism>
<dbReference type="Gene3D" id="3.40.50.300">
    <property type="entry name" value="P-loop containing nucleotide triphosphate hydrolases"/>
    <property type="match status" value="1"/>
</dbReference>
<name>A0A0H3G430_ZYMMA</name>
<dbReference type="SUPFAM" id="SSF52540">
    <property type="entry name" value="P-loop containing nucleoside triphosphate hydrolases"/>
    <property type="match status" value="1"/>
</dbReference>
<protein>
    <submittedName>
        <fullName evidence="2">Cobyrinic acid ac-diamide synthase</fullName>
    </submittedName>
</protein>
<evidence type="ECO:0000259" key="1">
    <source>
        <dbReference type="Pfam" id="PF01656"/>
    </source>
</evidence>
<dbReference type="CDD" id="cd02042">
    <property type="entry name" value="ParAB_family"/>
    <property type="match status" value="1"/>
</dbReference>